<feature type="repeat" description="ANK" evidence="3">
    <location>
        <begin position="5"/>
        <end position="37"/>
    </location>
</feature>
<accession>D1BYK4</accession>
<dbReference type="AlphaFoldDB" id="D1BYK4"/>
<reference evidence="4 5" key="2">
    <citation type="journal article" date="2010" name="Stand. Genomic Sci.">
        <title>Complete genome sequence of Xylanimonas cellulosilytica type strain (XIL07).</title>
        <authorList>
            <person name="Foster B."/>
            <person name="Pukall R."/>
            <person name="Abt B."/>
            <person name="Nolan M."/>
            <person name="Glavina Del Rio T."/>
            <person name="Chen F."/>
            <person name="Lucas S."/>
            <person name="Tice H."/>
            <person name="Pitluck S."/>
            <person name="Cheng J.-F."/>
            <person name="Chertkov O."/>
            <person name="Brettin T."/>
            <person name="Han C."/>
            <person name="Detter J.C."/>
            <person name="Bruce D."/>
            <person name="Goodwin L."/>
            <person name="Ivanova N."/>
            <person name="Mavromatis K."/>
            <person name="Pati A."/>
            <person name="Mikhailova N."/>
            <person name="Chen A."/>
            <person name="Palaniappan K."/>
            <person name="Land M."/>
            <person name="Hauser L."/>
            <person name="Chang Y.-J."/>
            <person name="Jeffries C.D."/>
            <person name="Chain P."/>
            <person name="Rohde M."/>
            <person name="Goeker M."/>
            <person name="Bristow J."/>
            <person name="Eisen J.A."/>
            <person name="Markowitz V."/>
            <person name="Hugenholtz P."/>
            <person name="Kyrpides N.C."/>
            <person name="Klenk H.-P."/>
            <person name="Lapidus A."/>
        </authorList>
    </citation>
    <scope>NUCLEOTIDE SEQUENCE [LARGE SCALE GENOMIC DNA]</scope>
    <source>
        <strain evidence="5">DSM 15894 / CECT 5975 / LMG 20990 / XIL07</strain>
    </source>
</reference>
<dbReference type="RefSeq" id="WP_012879618.1">
    <property type="nucleotide sequence ID" value="NC_013530.1"/>
</dbReference>
<sequence>MNVSTSLPPLMAASCRGDIGAVRRLLAEGADVNVVDPLGGATALHKACQGGQLDVVRLLVEAGAFINATVRSTGHTPLAEAIWFKHVDCVRYLLDADCVVGIRSNYGFELVEHLTYQLGVNASVATEYEKLATIKALVEARADRDRNAYVESPLLQAVVDDDAARAKALLSAGADVDVRFPAVGGFNDGHTPLHVATRDNGVELCRVLLAAGADVNAVEPVFGAVPLHKATYNGNAEILALLLAQDDVDVDFQGYTNGYTALHDALWHGFEECAAMLLDHGVRLDIEGHDGKLAVDVATDVFGADAAITRRIRTAGAVAA</sequence>
<dbReference type="PRINTS" id="PR01415">
    <property type="entry name" value="ANKYRIN"/>
</dbReference>
<evidence type="ECO:0000313" key="5">
    <source>
        <dbReference type="Proteomes" id="UP000002255"/>
    </source>
</evidence>
<dbReference type="InterPro" id="IPR036770">
    <property type="entry name" value="Ankyrin_rpt-contain_sf"/>
</dbReference>
<feature type="repeat" description="ANK" evidence="3">
    <location>
        <begin position="39"/>
        <end position="71"/>
    </location>
</feature>
<dbReference type="EMBL" id="CP001821">
    <property type="protein sequence ID" value="ACZ31876.1"/>
    <property type="molecule type" value="Genomic_DNA"/>
</dbReference>
<gene>
    <name evidence="4" type="ordered locus">Xcel_2863</name>
</gene>
<dbReference type="OrthoDB" id="306540at2"/>
<dbReference type="PROSITE" id="PS50088">
    <property type="entry name" value="ANK_REPEAT"/>
    <property type="match status" value="5"/>
</dbReference>
<dbReference type="Pfam" id="PF12796">
    <property type="entry name" value="Ank_2"/>
    <property type="match status" value="3"/>
</dbReference>
<protein>
    <submittedName>
        <fullName evidence="4">Ankyrin</fullName>
    </submittedName>
</protein>
<dbReference type="Proteomes" id="UP000002255">
    <property type="component" value="Chromosome"/>
</dbReference>
<dbReference type="InterPro" id="IPR002110">
    <property type="entry name" value="Ankyrin_rpt"/>
</dbReference>
<dbReference type="STRING" id="446471.Xcel_2863"/>
<organism evidence="4 5">
    <name type="scientific">Xylanimonas cellulosilytica (strain DSM 15894 / JCM 12276 / CECT 5975 / KCTC 9989 / LMG 20990 / NBRC 107835 / XIL07)</name>
    <dbReference type="NCBI Taxonomy" id="446471"/>
    <lineage>
        <taxon>Bacteria</taxon>
        <taxon>Bacillati</taxon>
        <taxon>Actinomycetota</taxon>
        <taxon>Actinomycetes</taxon>
        <taxon>Micrococcales</taxon>
        <taxon>Promicromonosporaceae</taxon>
        <taxon>Xylanimonas</taxon>
    </lineage>
</organism>
<feature type="repeat" description="ANK" evidence="3">
    <location>
        <begin position="257"/>
        <end position="289"/>
    </location>
</feature>
<evidence type="ECO:0000256" key="1">
    <source>
        <dbReference type="ARBA" id="ARBA00022737"/>
    </source>
</evidence>
<feature type="repeat" description="ANK" evidence="3">
    <location>
        <begin position="222"/>
        <end position="255"/>
    </location>
</feature>
<keyword evidence="5" id="KW-1185">Reference proteome</keyword>
<dbReference type="Gene3D" id="1.25.40.20">
    <property type="entry name" value="Ankyrin repeat-containing domain"/>
    <property type="match status" value="3"/>
</dbReference>
<keyword evidence="1" id="KW-0677">Repeat</keyword>
<dbReference type="eggNOG" id="COG0666">
    <property type="taxonomic scope" value="Bacteria"/>
</dbReference>
<feature type="repeat" description="ANK" evidence="3">
    <location>
        <begin position="188"/>
        <end position="220"/>
    </location>
</feature>
<dbReference type="SUPFAM" id="SSF48403">
    <property type="entry name" value="Ankyrin repeat"/>
    <property type="match status" value="1"/>
</dbReference>
<dbReference type="PROSITE" id="PS50297">
    <property type="entry name" value="ANK_REP_REGION"/>
    <property type="match status" value="4"/>
</dbReference>
<keyword evidence="2 3" id="KW-0040">ANK repeat</keyword>
<evidence type="ECO:0000256" key="3">
    <source>
        <dbReference type="PROSITE-ProRule" id="PRU00023"/>
    </source>
</evidence>
<evidence type="ECO:0000256" key="2">
    <source>
        <dbReference type="ARBA" id="ARBA00023043"/>
    </source>
</evidence>
<reference evidence="5" key="1">
    <citation type="submission" date="2009-11" db="EMBL/GenBank/DDBJ databases">
        <title>The complete chromosome of Xylanimonas cellulosilytica DSM 15894.</title>
        <authorList>
            <consortium name="US DOE Joint Genome Institute (JGI-PGF)"/>
            <person name="Lucas S."/>
            <person name="Copeland A."/>
            <person name="Lapidus A."/>
            <person name="Glavina del Rio T."/>
            <person name="Dalin E."/>
            <person name="Tice H."/>
            <person name="Bruce D."/>
            <person name="Goodwin L."/>
            <person name="Pitluck S."/>
            <person name="Kyrpides N."/>
            <person name="Mavromatis K."/>
            <person name="Ivanova N."/>
            <person name="Mikhailova N."/>
            <person name="Foster B."/>
            <person name="Clum A."/>
            <person name="Brettin T."/>
            <person name="Detter J.C."/>
            <person name="Han C."/>
            <person name="Larimer F."/>
            <person name="Land M."/>
            <person name="Hauser L."/>
            <person name="Markowitz V."/>
            <person name="Cheng J.F."/>
            <person name="Hugenholtz P."/>
            <person name="Woyke T."/>
            <person name="Wu D."/>
            <person name="Gehrich-Schroeter G."/>
            <person name="Schneider S."/>
            <person name="Pukall S.R."/>
            <person name="Klenk H.P."/>
            <person name="Eisen J.A."/>
        </authorList>
    </citation>
    <scope>NUCLEOTIDE SEQUENCE [LARGE SCALE GENOMIC DNA]</scope>
    <source>
        <strain evidence="5">DSM 15894 / CECT 5975 / LMG 20990 / XIL07</strain>
    </source>
</reference>
<dbReference type="HOGENOM" id="CLU_000134_18_0_11"/>
<dbReference type="SMART" id="SM00248">
    <property type="entry name" value="ANK"/>
    <property type="match status" value="7"/>
</dbReference>
<dbReference type="KEGG" id="xce:Xcel_2863"/>
<proteinExistence type="predicted"/>
<evidence type="ECO:0000313" key="4">
    <source>
        <dbReference type="EMBL" id="ACZ31876.1"/>
    </source>
</evidence>
<name>D1BYK4_XYLCX</name>
<dbReference type="PANTHER" id="PTHR24198:SF165">
    <property type="entry name" value="ANKYRIN REPEAT-CONTAINING PROTEIN-RELATED"/>
    <property type="match status" value="1"/>
</dbReference>
<dbReference type="PANTHER" id="PTHR24198">
    <property type="entry name" value="ANKYRIN REPEAT AND PROTEIN KINASE DOMAIN-CONTAINING PROTEIN"/>
    <property type="match status" value="1"/>
</dbReference>